<evidence type="ECO:0000313" key="2">
    <source>
        <dbReference type="Proteomes" id="UP000006324"/>
    </source>
</evidence>
<dbReference type="AlphaFoldDB" id="A0A0F6HEW8"/>
<dbReference type="EMBL" id="AHNQ02000009">
    <property type="protein sequence ID" value="EKO26904.1"/>
    <property type="molecule type" value="Genomic_DNA"/>
</dbReference>
<sequence length="42" mass="5319">MCFSKLRILQKNQHPDWMQFFENFYSFAKLIIHFWCHFYGSE</sequence>
<comment type="caution">
    <text evidence="1">The sequence shown here is derived from an EMBL/GenBank/DDBJ whole genome shotgun (WGS) entry which is preliminary data.</text>
</comment>
<reference evidence="1 2" key="1">
    <citation type="submission" date="2012-09" db="EMBL/GenBank/DDBJ databases">
        <authorList>
            <person name="Harkins D.M."/>
            <person name="Durkin A.S."/>
            <person name="Brinkac L.M."/>
            <person name="Selengut J.D."/>
            <person name="Sanka R."/>
            <person name="DePew J."/>
            <person name="Purushe J."/>
            <person name="Chanthongthip A."/>
            <person name="Lattana O."/>
            <person name="Phetsouvanh R."/>
            <person name="Newton P.N."/>
            <person name="Vinetz J.M."/>
            <person name="Sutton G.G."/>
            <person name="Nelson W.C."/>
            <person name="Fouts D.E."/>
        </authorList>
    </citation>
    <scope>NUCLEOTIDE SEQUENCE [LARGE SCALE GENOMIC DNA]</scope>
    <source>
        <strain evidence="1 2">UI 12621</strain>
    </source>
</reference>
<accession>A0A0F6HEW8</accession>
<organism evidence="1 2">
    <name type="scientific">Leptospira interrogans str. UI 12621</name>
    <dbReference type="NCBI Taxonomy" id="1049937"/>
    <lineage>
        <taxon>Bacteria</taxon>
        <taxon>Pseudomonadati</taxon>
        <taxon>Spirochaetota</taxon>
        <taxon>Spirochaetia</taxon>
        <taxon>Leptospirales</taxon>
        <taxon>Leptospiraceae</taxon>
        <taxon>Leptospira</taxon>
    </lineage>
</organism>
<name>A0A0F6HEW8_LEPIR</name>
<proteinExistence type="predicted"/>
<gene>
    <name evidence="1" type="ORF">LEP1GSC104_1050</name>
</gene>
<dbReference type="Proteomes" id="UP000006324">
    <property type="component" value="Unassembled WGS sequence"/>
</dbReference>
<evidence type="ECO:0000313" key="1">
    <source>
        <dbReference type="EMBL" id="EKO26904.1"/>
    </source>
</evidence>
<protein>
    <submittedName>
        <fullName evidence="1">Uncharacterized protein</fullName>
    </submittedName>
</protein>